<dbReference type="InterPro" id="IPR036880">
    <property type="entry name" value="Kunitz_BPTI_sf"/>
</dbReference>
<keyword evidence="1" id="KW-0732">Signal</keyword>
<dbReference type="InterPro" id="IPR002223">
    <property type="entry name" value="Kunitz_BPTI"/>
</dbReference>
<organism evidence="3 4">
    <name type="scientific">Acanthosepion pharaonis</name>
    <name type="common">Pharaoh cuttlefish</name>
    <name type="synonym">Sepia pharaonis</name>
    <dbReference type="NCBI Taxonomy" id="158019"/>
    <lineage>
        <taxon>Eukaryota</taxon>
        <taxon>Metazoa</taxon>
        <taxon>Spiralia</taxon>
        <taxon>Lophotrochozoa</taxon>
        <taxon>Mollusca</taxon>
        <taxon>Cephalopoda</taxon>
        <taxon>Coleoidea</taxon>
        <taxon>Decapodiformes</taxon>
        <taxon>Sepiida</taxon>
        <taxon>Sepiina</taxon>
        <taxon>Sepiidae</taxon>
        <taxon>Acanthosepion</taxon>
    </lineage>
</organism>
<evidence type="ECO:0000313" key="3">
    <source>
        <dbReference type="EMBL" id="CAE1173856.1"/>
    </source>
</evidence>
<evidence type="ECO:0000313" key="4">
    <source>
        <dbReference type="Proteomes" id="UP000597762"/>
    </source>
</evidence>
<reference evidence="3" key="1">
    <citation type="submission" date="2021-01" db="EMBL/GenBank/DDBJ databases">
        <authorList>
            <person name="Li R."/>
            <person name="Bekaert M."/>
        </authorList>
    </citation>
    <scope>NUCLEOTIDE SEQUENCE</scope>
    <source>
        <strain evidence="3">Farmed</strain>
    </source>
</reference>
<dbReference type="Proteomes" id="UP000597762">
    <property type="component" value="Unassembled WGS sequence"/>
</dbReference>
<dbReference type="OrthoDB" id="6088743at2759"/>
<dbReference type="PROSITE" id="PS50279">
    <property type="entry name" value="BPTI_KUNITZ_2"/>
    <property type="match status" value="1"/>
</dbReference>
<dbReference type="Gene3D" id="4.10.410.10">
    <property type="entry name" value="Pancreatic trypsin inhibitor Kunitz domain"/>
    <property type="match status" value="1"/>
</dbReference>
<accession>A0A812BBU8</accession>
<evidence type="ECO:0000256" key="1">
    <source>
        <dbReference type="SAM" id="SignalP"/>
    </source>
</evidence>
<feature type="domain" description="BPTI/Kunitz inhibitor" evidence="2">
    <location>
        <begin position="99"/>
        <end position="150"/>
    </location>
</feature>
<gene>
    <name evidence="3" type="ORF">SPHA_12829</name>
</gene>
<dbReference type="SMART" id="SM00131">
    <property type="entry name" value="KU"/>
    <property type="match status" value="1"/>
</dbReference>
<sequence length="229" mass="27143">MTNIEVFLLLSTFPCILGNLLATCKEKCLYGYERDVEGNEFCKCLDPCQYIYCNNNTECVVQKINGRHQGVCDRISKLIHGPTKTMTDTEKKAKGKKVCYQMLPLEAIKCTDNRTKRWYFDSNLKQCKHFRGCQTPGNNFSRKRHCKKQCLGRKRRRYSKRRNSRRRWLRRKRLNKRPLAKWFIPRQHTISESHSYFLDFSLPHAFIAPGPLFLSSLFSLSQFVDFFYL</sequence>
<dbReference type="AlphaFoldDB" id="A0A812BBU8"/>
<comment type="caution">
    <text evidence="3">The sequence shown here is derived from an EMBL/GenBank/DDBJ whole genome shotgun (WGS) entry which is preliminary data.</text>
</comment>
<dbReference type="Pfam" id="PF00014">
    <property type="entry name" value="Kunitz_BPTI"/>
    <property type="match status" value="1"/>
</dbReference>
<feature type="signal peptide" evidence="1">
    <location>
        <begin position="1"/>
        <end position="18"/>
    </location>
</feature>
<proteinExistence type="predicted"/>
<evidence type="ECO:0000259" key="2">
    <source>
        <dbReference type="PROSITE" id="PS50279"/>
    </source>
</evidence>
<dbReference type="CDD" id="cd00109">
    <property type="entry name" value="Kunitz-type"/>
    <property type="match status" value="1"/>
</dbReference>
<dbReference type="SUPFAM" id="SSF57362">
    <property type="entry name" value="BPTI-like"/>
    <property type="match status" value="1"/>
</dbReference>
<feature type="chain" id="PRO_5032819030" description="BPTI/Kunitz inhibitor domain-containing protein" evidence="1">
    <location>
        <begin position="19"/>
        <end position="229"/>
    </location>
</feature>
<name>A0A812BBU8_ACAPH</name>
<keyword evidence="4" id="KW-1185">Reference proteome</keyword>
<protein>
    <recommendedName>
        <fullName evidence="2">BPTI/Kunitz inhibitor domain-containing protein</fullName>
    </recommendedName>
</protein>
<dbReference type="EMBL" id="CAHIKZ030000429">
    <property type="protein sequence ID" value="CAE1173856.1"/>
    <property type="molecule type" value="Genomic_DNA"/>
</dbReference>
<dbReference type="GO" id="GO:0004867">
    <property type="term" value="F:serine-type endopeptidase inhibitor activity"/>
    <property type="evidence" value="ECO:0007669"/>
    <property type="project" value="InterPro"/>
</dbReference>